<dbReference type="EMBL" id="LFXJ01000005">
    <property type="protein sequence ID" value="KMY31552.1"/>
    <property type="molecule type" value="Genomic_DNA"/>
</dbReference>
<dbReference type="Pfam" id="PF14022">
    <property type="entry name" value="DUF4238"/>
    <property type="match status" value="1"/>
</dbReference>
<sequence length="283" mass="32902">MYDKIQNKTYNPGLMGVSSENFFYTLSEKEINDIKKELLQDEINPNFVDDLFTYEIEPVFNNSLEKLLNSYSKLKNENEYVLLESDLSQLAFSLAFQYYRTKSFRNGMQQDFKSFISRALNAESVAEIGGFFDERIVLEHSKKIFSKSYVLAEKLANDYIWILMENNTGIPFYTSDTPVVAWVLDDGEFLQAIHEPPNEIDQYAIPRTDKLLLVLAKREEFLTEILNHRKVKSIKKVEEIEFYNVAQLHACFRQVFCISKDFAMINGLDTILPDRTAGKVKIN</sequence>
<gene>
    <name evidence="1" type="ORF">ACZ11_04850</name>
</gene>
<name>A0A0K9FBG1_9BACI</name>
<accession>A0A0K9FBG1</accession>
<reference evidence="2" key="1">
    <citation type="submission" date="2015-07" db="EMBL/GenBank/DDBJ databases">
        <authorList>
            <consortium name="Consortium for Microbial Forensics and Genomics (microFORGE)"/>
            <person name="Knight B.M."/>
            <person name="Roberts D.P."/>
            <person name="Lin D."/>
            <person name="Hari K."/>
            <person name="Fletcher J."/>
            <person name="Melcher U."/>
            <person name="Blagden T."/>
            <person name="Winegar R.A."/>
        </authorList>
    </citation>
    <scope>NUCLEOTIDE SEQUENCE [LARGE SCALE GENOMIC DNA]</scope>
    <source>
        <strain evidence="2">DSM 23493</strain>
    </source>
</reference>
<dbReference type="Proteomes" id="UP000037326">
    <property type="component" value="Unassembled WGS sequence"/>
</dbReference>
<evidence type="ECO:0008006" key="3">
    <source>
        <dbReference type="Google" id="ProtNLM"/>
    </source>
</evidence>
<evidence type="ECO:0000313" key="1">
    <source>
        <dbReference type="EMBL" id="KMY31552.1"/>
    </source>
</evidence>
<evidence type="ECO:0000313" key="2">
    <source>
        <dbReference type="Proteomes" id="UP000037326"/>
    </source>
</evidence>
<organism evidence="1 2">
    <name type="scientific">Lysinibacillus xylanilyticus</name>
    <dbReference type="NCBI Taxonomy" id="582475"/>
    <lineage>
        <taxon>Bacteria</taxon>
        <taxon>Bacillati</taxon>
        <taxon>Bacillota</taxon>
        <taxon>Bacilli</taxon>
        <taxon>Bacillales</taxon>
        <taxon>Bacillaceae</taxon>
        <taxon>Lysinibacillus</taxon>
    </lineage>
</organism>
<proteinExistence type="predicted"/>
<dbReference type="AlphaFoldDB" id="A0A0K9FBG1"/>
<dbReference type="PATRIC" id="fig|582475.4.peg.394"/>
<protein>
    <recommendedName>
        <fullName evidence="3">DUF4238 domain-containing protein</fullName>
    </recommendedName>
</protein>
<comment type="caution">
    <text evidence="1">The sequence shown here is derived from an EMBL/GenBank/DDBJ whole genome shotgun (WGS) entry which is preliminary data.</text>
</comment>
<dbReference type="InterPro" id="IPR025332">
    <property type="entry name" value="DUF4238"/>
</dbReference>